<protein>
    <submittedName>
        <fullName evidence="2">Uncharacterized protein</fullName>
    </submittedName>
</protein>
<accession>A0AAD8I4C3</accession>
<organism evidence="2 3">
    <name type="scientific">Heracleum sosnowskyi</name>
    <dbReference type="NCBI Taxonomy" id="360622"/>
    <lineage>
        <taxon>Eukaryota</taxon>
        <taxon>Viridiplantae</taxon>
        <taxon>Streptophyta</taxon>
        <taxon>Embryophyta</taxon>
        <taxon>Tracheophyta</taxon>
        <taxon>Spermatophyta</taxon>
        <taxon>Magnoliopsida</taxon>
        <taxon>eudicotyledons</taxon>
        <taxon>Gunneridae</taxon>
        <taxon>Pentapetalae</taxon>
        <taxon>asterids</taxon>
        <taxon>campanulids</taxon>
        <taxon>Apiales</taxon>
        <taxon>Apiaceae</taxon>
        <taxon>Apioideae</taxon>
        <taxon>apioid superclade</taxon>
        <taxon>Tordylieae</taxon>
        <taxon>Tordyliinae</taxon>
        <taxon>Heracleum</taxon>
    </lineage>
</organism>
<evidence type="ECO:0000313" key="3">
    <source>
        <dbReference type="Proteomes" id="UP001237642"/>
    </source>
</evidence>
<evidence type="ECO:0000256" key="1">
    <source>
        <dbReference type="SAM" id="MobiDB-lite"/>
    </source>
</evidence>
<dbReference type="Proteomes" id="UP001237642">
    <property type="component" value="Unassembled WGS sequence"/>
</dbReference>
<feature type="region of interest" description="Disordered" evidence="1">
    <location>
        <begin position="101"/>
        <end position="122"/>
    </location>
</feature>
<evidence type="ECO:0000313" key="2">
    <source>
        <dbReference type="EMBL" id="KAK1377832.1"/>
    </source>
</evidence>
<dbReference type="AlphaFoldDB" id="A0AAD8I4C3"/>
<feature type="compositionally biased region" description="Basic residues" evidence="1">
    <location>
        <begin position="41"/>
        <end position="52"/>
    </location>
</feature>
<proteinExistence type="predicted"/>
<gene>
    <name evidence="2" type="ORF">POM88_024576</name>
</gene>
<feature type="region of interest" description="Disordered" evidence="1">
    <location>
        <begin position="29"/>
        <end position="52"/>
    </location>
</feature>
<dbReference type="EMBL" id="JAUIZM010000006">
    <property type="protein sequence ID" value="KAK1377832.1"/>
    <property type="molecule type" value="Genomic_DNA"/>
</dbReference>
<comment type="caution">
    <text evidence="2">The sequence shown here is derived from an EMBL/GenBank/DDBJ whole genome shotgun (WGS) entry which is preliminary data.</text>
</comment>
<keyword evidence="3" id="KW-1185">Reference proteome</keyword>
<reference evidence="2" key="2">
    <citation type="submission" date="2023-05" db="EMBL/GenBank/DDBJ databases">
        <authorList>
            <person name="Schelkunov M.I."/>
        </authorList>
    </citation>
    <scope>NUCLEOTIDE SEQUENCE</scope>
    <source>
        <strain evidence="2">Hsosn_3</strain>
        <tissue evidence="2">Leaf</tissue>
    </source>
</reference>
<sequence>MPDPKRATFPVAEYWARAIVLKKKGETNVTEEELTTEAKGKGKGKKKANGKGKVKVVEEDIEDELVEDDVLVEESVQLAFRHFPIFHFIVGVFYQEKGVRSLDGDKNNGNSNPLGAGGYVSR</sequence>
<name>A0AAD8I4C3_9APIA</name>
<reference evidence="2" key="1">
    <citation type="submission" date="2023-02" db="EMBL/GenBank/DDBJ databases">
        <title>Genome of toxic invasive species Heracleum sosnowskyi carries increased number of genes despite the absence of recent whole-genome duplications.</title>
        <authorList>
            <person name="Schelkunov M."/>
            <person name="Shtratnikova V."/>
            <person name="Makarenko M."/>
            <person name="Klepikova A."/>
            <person name="Omelchenko D."/>
            <person name="Novikova G."/>
            <person name="Obukhova E."/>
            <person name="Bogdanov V."/>
            <person name="Penin A."/>
            <person name="Logacheva M."/>
        </authorList>
    </citation>
    <scope>NUCLEOTIDE SEQUENCE</scope>
    <source>
        <strain evidence="2">Hsosn_3</strain>
        <tissue evidence="2">Leaf</tissue>
    </source>
</reference>